<name>A0A5B8IIR9_9ACTN</name>
<keyword evidence="2" id="KW-1185">Reference proteome</keyword>
<proteinExistence type="predicted"/>
<keyword evidence="1" id="KW-0418">Kinase</keyword>
<dbReference type="AlphaFoldDB" id="A0A5B8IIR9"/>
<dbReference type="SUPFAM" id="SSF56112">
    <property type="entry name" value="Protein kinase-like (PK-like)"/>
    <property type="match status" value="1"/>
</dbReference>
<reference evidence="1 2" key="1">
    <citation type="submission" date="2019-07" db="EMBL/GenBank/DDBJ databases">
        <authorList>
            <person name="Zhu P."/>
        </authorList>
    </citation>
    <scope>NUCLEOTIDE SEQUENCE [LARGE SCALE GENOMIC DNA]</scope>
    <source>
        <strain evidence="1 2">SSL-25</strain>
    </source>
</reference>
<dbReference type="EMBL" id="CP042266">
    <property type="protein sequence ID" value="QDY77299.1"/>
    <property type="molecule type" value="Genomic_DNA"/>
</dbReference>
<protein>
    <submittedName>
        <fullName evidence="1">Protein kinase</fullName>
    </submittedName>
</protein>
<dbReference type="GO" id="GO:0016301">
    <property type="term" value="F:kinase activity"/>
    <property type="evidence" value="ECO:0007669"/>
    <property type="project" value="UniProtKB-KW"/>
</dbReference>
<dbReference type="Proteomes" id="UP000320580">
    <property type="component" value="Chromosome"/>
</dbReference>
<organism evidence="1 2">
    <name type="scientific">Streptomyces qinzhouensis</name>
    <dbReference type="NCBI Taxonomy" id="2599401"/>
    <lineage>
        <taxon>Bacteria</taxon>
        <taxon>Bacillati</taxon>
        <taxon>Actinomycetota</taxon>
        <taxon>Actinomycetes</taxon>
        <taxon>Kitasatosporales</taxon>
        <taxon>Streptomycetaceae</taxon>
        <taxon>Streptomyces</taxon>
    </lineage>
</organism>
<accession>A0A5B8IIR9</accession>
<dbReference type="OrthoDB" id="2570531at2"/>
<gene>
    <name evidence="1" type="ORF">FQU76_13110</name>
</gene>
<dbReference type="Gene3D" id="3.90.1200.10">
    <property type="match status" value="1"/>
</dbReference>
<dbReference type="InterPro" id="IPR011009">
    <property type="entry name" value="Kinase-like_dom_sf"/>
</dbReference>
<evidence type="ECO:0000313" key="1">
    <source>
        <dbReference type="EMBL" id="QDY77299.1"/>
    </source>
</evidence>
<dbReference type="KEGG" id="sqz:FQU76_13110"/>
<evidence type="ECO:0000313" key="2">
    <source>
        <dbReference type="Proteomes" id="UP000320580"/>
    </source>
</evidence>
<sequence>MTERLPDSDFLALVEPFTGPVKEMRPTERGFMSDVLVLIDGGLGRFFVKGVRNRAGGRRDSLVRERLINEAVRAVSPGLRWHTENDRWMALGFEQVGGRPSRFEPGSPDLPAVLDLLGRIGDIPLPDRAEGWHETRWDTFTADEAEAQLFRGDSLIHGDVAPGNFLVGDSDSWAVDWAWPTRGAGFIDPSCLVLQLIAAGHSPEGAEALIARNPAWSKADPRGIDAFAGASLRMFRHRAERFPEQSWLRDMEATAQAWVDHRSA</sequence>
<keyword evidence="1" id="KW-0808">Transferase</keyword>
<dbReference type="RefSeq" id="WP_146480637.1">
    <property type="nucleotide sequence ID" value="NZ_CP042266.1"/>
</dbReference>